<dbReference type="PROSITE" id="PS50046">
    <property type="entry name" value="PHYTOCHROME_2"/>
    <property type="match status" value="1"/>
</dbReference>
<dbReference type="InterPro" id="IPR016132">
    <property type="entry name" value="Phyto_chromo_attachment"/>
</dbReference>
<evidence type="ECO:0000256" key="5">
    <source>
        <dbReference type="ARBA" id="ARBA00023015"/>
    </source>
</evidence>
<evidence type="ECO:0000313" key="10">
    <source>
        <dbReference type="Proteomes" id="UP001168877"/>
    </source>
</evidence>
<evidence type="ECO:0000256" key="7">
    <source>
        <dbReference type="ARBA" id="ARBA00023170"/>
    </source>
</evidence>
<dbReference type="Proteomes" id="UP001168877">
    <property type="component" value="Unassembled WGS sequence"/>
</dbReference>
<proteinExistence type="inferred from homology"/>
<dbReference type="SUPFAM" id="SSF55781">
    <property type="entry name" value="GAF domain-like"/>
    <property type="match status" value="2"/>
</dbReference>
<keyword evidence="3" id="KW-0716">Sensory transduction</keyword>
<dbReference type="GO" id="GO:0009881">
    <property type="term" value="F:photoreceptor activity"/>
    <property type="evidence" value="ECO:0007669"/>
    <property type="project" value="UniProtKB-KW"/>
</dbReference>
<evidence type="ECO:0000256" key="6">
    <source>
        <dbReference type="ARBA" id="ARBA00023163"/>
    </source>
</evidence>
<keyword evidence="5" id="KW-0805">Transcription regulation</keyword>
<keyword evidence="10" id="KW-1185">Reference proteome</keyword>
<reference evidence="9" key="2">
    <citation type="submission" date="2023-06" db="EMBL/GenBank/DDBJ databases">
        <authorList>
            <person name="Swenson N.G."/>
            <person name="Wegrzyn J.L."/>
            <person name="Mcevoy S.L."/>
        </authorList>
    </citation>
    <scope>NUCLEOTIDE SEQUENCE</scope>
    <source>
        <strain evidence="9">NS2018</strain>
        <tissue evidence="9">Leaf</tissue>
    </source>
</reference>
<evidence type="ECO:0000256" key="1">
    <source>
        <dbReference type="ARBA" id="ARBA00008235"/>
    </source>
</evidence>
<dbReference type="AlphaFoldDB" id="A0AA39S1Z8"/>
<reference evidence="9" key="1">
    <citation type="journal article" date="2022" name="Plant J.">
        <title>Strategies of tolerance reflected in two North American maple genomes.</title>
        <authorList>
            <person name="McEvoy S.L."/>
            <person name="Sezen U.U."/>
            <person name="Trouern-Trend A."/>
            <person name="McMahon S.M."/>
            <person name="Schaberg P.G."/>
            <person name="Yang J."/>
            <person name="Wegrzyn J.L."/>
            <person name="Swenson N.G."/>
        </authorList>
    </citation>
    <scope>NUCLEOTIDE SEQUENCE</scope>
    <source>
        <strain evidence="9">NS2018</strain>
    </source>
</reference>
<dbReference type="GO" id="GO:0009584">
    <property type="term" value="P:detection of visible light"/>
    <property type="evidence" value="ECO:0007669"/>
    <property type="project" value="InterPro"/>
</dbReference>
<accession>A0AA39S1Z8</accession>
<comment type="similarity">
    <text evidence="1">Belongs to the phytochrome family.</text>
</comment>
<evidence type="ECO:0000256" key="2">
    <source>
        <dbReference type="ARBA" id="ARBA00022543"/>
    </source>
</evidence>
<dbReference type="FunFam" id="3.30.450.270:FF:000001">
    <property type="entry name" value="Phytochrome"/>
    <property type="match status" value="1"/>
</dbReference>
<dbReference type="GO" id="GO:0006355">
    <property type="term" value="P:regulation of DNA-templated transcription"/>
    <property type="evidence" value="ECO:0007669"/>
    <property type="project" value="InterPro"/>
</dbReference>
<name>A0AA39S1Z8_ACESA</name>
<dbReference type="InterPro" id="IPR029016">
    <property type="entry name" value="GAF-like_dom_sf"/>
</dbReference>
<sequence length="296" mass="32348">MLTAAEYSDHQCRLLPGPSQIQQASHTKSPDHTLCRAKKLVATNVRYEHGEVVAECHKPDLEPYLGLNFPATDIPQASGFLIIKNKVRMICDCLAPPVKVIQDKKLDQPLSLCGSIASLVMSVTINEEDDVQDKDQQKGRKIVVLGGLPSHKPEINKEVELAAQLREKHIMQTQTLLCDMLLRDSPVGIVAQSPNVKDLVKCDGAALYYGKKLWLLGVTPTEAQIKDIADWLLECHSASTGLSTDSLVEAGYPDASLLGDAVCGMAAVRITSKDFLFGFGLTQQNRSSGVEQNMTR</sequence>
<gene>
    <name evidence="9" type="ORF">LWI29_007957</name>
</gene>
<keyword evidence="4" id="KW-0157">Chromophore</keyword>
<comment type="caution">
    <text evidence="9">The sequence shown here is derived from an EMBL/GenBank/DDBJ whole genome shotgun (WGS) entry which is preliminary data.</text>
</comment>
<keyword evidence="2" id="KW-0600">Photoreceptor protein</keyword>
<organism evidence="9 10">
    <name type="scientific">Acer saccharum</name>
    <name type="common">Sugar maple</name>
    <dbReference type="NCBI Taxonomy" id="4024"/>
    <lineage>
        <taxon>Eukaryota</taxon>
        <taxon>Viridiplantae</taxon>
        <taxon>Streptophyta</taxon>
        <taxon>Embryophyta</taxon>
        <taxon>Tracheophyta</taxon>
        <taxon>Spermatophyta</taxon>
        <taxon>Magnoliopsida</taxon>
        <taxon>eudicotyledons</taxon>
        <taxon>Gunneridae</taxon>
        <taxon>Pentapetalae</taxon>
        <taxon>rosids</taxon>
        <taxon>malvids</taxon>
        <taxon>Sapindales</taxon>
        <taxon>Sapindaceae</taxon>
        <taxon>Hippocastanoideae</taxon>
        <taxon>Acereae</taxon>
        <taxon>Acer</taxon>
    </lineage>
</organism>
<evidence type="ECO:0000313" key="9">
    <source>
        <dbReference type="EMBL" id="KAK0588976.1"/>
    </source>
</evidence>
<dbReference type="Pfam" id="PF00360">
    <property type="entry name" value="PHY"/>
    <property type="match status" value="1"/>
</dbReference>
<keyword evidence="7" id="KW-0675">Receptor</keyword>
<dbReference type="EMBL" id="JAUESC010000381">
    <property type="protein sequence ID" value="KAK0588976.1"/>
    <property type="molecule type" value="Genomic_DNA"/>
</dbReference>
<dbReference type="InterPro" id="IPR013515">
    <property type="entry name" value="Phytochrome_cen-reg"/>
</dbReference>
<evidence type="ECO:0000256" key="4">
    <source>
        <dbReference type="ARBA" id="ARBA00022991"/>
    </source>
</evidence>
<keyword evidence="6" id="KW-0804">Transcription</keyword>
<dbReference type="Gene3D" id="3.30.450.270">
    <property type="match status" value="1"/>
</dbReference>
<protein>
    <recommendedName>
        <fullName evidence="8">Phytochrome chromophore attachment site domain-containing protein</fullName>
    </recommendedName>
</protein>
<feature type="domain" description="Phytochrome chromophore attachment site" evidence="8">
    <location>
        <begin position="49"/>
        <end position="115"/>
    </location>
</feature>
<evidence type="ECO:0000256" key="3">
    <source>
        <dbReference type="ARBA" id="ARBA00022606"/>
    </source>
</evidence>
<dbReference type="Gene3D" id="3.30.450.40">
    <property type="match status" value="1"/>
</dbReference>
<evidence type="ECO:0000259" key="8">
    <source>
        <dbReference type="PROSITE" id="PS50046"/>
    </source>
</evidence>
<dbReference type="InterPro" id="IPR043150">
    <property type="entry name" value="Phytochrome_PHY_sf"/>
</dbReference>